<comment type="caution">
    <text evidence="2">The sequence shown here is derived from an EMBL/GenBank/DDBJ whole genome shotgun (WGS) entry which is preliminary data.</text>
</comment>
<reference evidence="2" key="1">
    <citation type="submission" date="2023-07" db="EMBL/GenBank/DDBJ databases">
        <authorList>
            <person name="Stuckert A."/>
        </authorList>
    </citation>
    <scope>NUCLEOTIDE SEQUENCE</scope>
</reference>
<proteinExistence type="predicted"/>
<keyword evidence="3" id="KW-1185">Reference proteome</keyword>
<protein>
    <submittedName>
        <fullName evidence="2">Uncharacterized protein</fullName>
    </submittedName>
</protein>
<dbReference type="Proteomes" id="UP001176940">
    <property type="component" value="Unassembled WGS sequence"/>
</dbReference>
<sequence>MDPVDWRVGDQFVLCGSSFYDPLKQEEVLTIVNVNGTRISVSPPLRYAYDILHQPLEVGYVYFRPMVALISRDITIQGNLTDEYIARYIRCQEAGVSDLPDCPYDKSEKTLGSQDLGMVFIARALKDEESLVQISGVRFLHAGQGFSQSRSALSIVGNGSMIGRKETFPCGEDL</sequence>
<evidence type="ECO:0000313" key="3">
    <source>
        <dbReference type="Proteomes" id="UP001176940"/>
    </source>
</evidence>
<keyword evidence="1" id="KW-0732">Signal</keyword>
<dbReference type="PANTHER" id="PTHR46769:SF1">
    <property type="entry name" value="FIBROCYSTIN"/>
    <property type="match status" value="1"/>
</dbReference>
<gene>
    <name evidence="2" type="ORF">RIMI_LOCUS8081668</name>
</gene>
<accession>A0ABN9LFP3</accession>
<dbReference type="PANTHER" id="PTHR46769">
    <property type="entry name" value="POLYCYSTIC KIDNEY AND HEPATIC DISEASE 1 (AUTOSOMAL RECESSIVE)-LIKE 1"/>
    <property type="match status" value="1"/>
</dbReference>
<name>A0ABN9LFP3_9NEOB</name>
<dbReference type="InterPro" id="IPR052387">
    <property type="entry name" value="Fibrocystin"/>
</dbReference>
<evidence type="ECO:0000313" key="2">
    <source>
        <dbReference type="EMBL" id="CAJ0939631.1"/>
    </source>
</evidence>
<organism evidence="2 3">
    <name type="scientific">Ranitomeya imitator</name>
    <name type="common">mimic poison frog</name>
    <dbReference type="NCBI Taxonomy" id="111125"/>
    <lineage>
        <taxon>Eukaryota</taxon>
        <taxon>Metazoa</taxon>
        <taxon>Chordata</taxon>
        <taxon>Craniata</taxon>
        <taxon>Vertebrata</taxon>
        <taxon>Euteleostomi</taxon>
        <taxon>Amphibia</taxon>
        <taxon>Batrachia</taxon>
        <taxon>Anura</taxon>
        <taxon>Neobatrachia</taxon>
        <taxon>Hyloidea</taxon>
        <taxon>Dendrobatidae</taxon>
        <taxon>Dendrobatinae</taxon>
        <taxon>Ranitomeya</taxon>
    </lineage>
</organism>
<dbReference type="EMBL" id="CAUEEQ010015751">
    <property type="protein sequence ID" value="CAJ0939631.1"/>
    <property type="molecule type" value="Genomic_DNA"/>
</dbReference>
<evidence type="ECO:0000256" key="1">
    <source>
        <dbReference type="ARBA" id="ARBA00022729"/>
    </source>
</evidence>